<sequence length="187" mass="20472">MTFSQFRDCLDQEVLGGKPSLFGLRLLKALWSTNLGRQAVLRLRLAQLLTHYRCRYLAQRQLVRLAMRFGLYAEPTSAIGRGLRLPHPTSIVIGKGLRIGKRCQLYQQVSLGAAPRDHDGLMPRIGDDVTVYPGAKFVGEGRVGDRVIVGANAVVTKPFGDDVVVAGIPARAIRRVGPGDRLGSVRT</sequence>
<dbReference type="SUPFAM" id="SSF51161">
    <property type="entry name" value="Trimeric LpxA-like enzymes"/>
    <property type="match status" value="1"/>
</dbReference>
<comment type="caution">
    <text evidence="3">The sequence shown here is derived from an EMBL/GenBank/DDBJ whole genome shotgun (WGS) entry which is preliminary data.</text>
</comment>
<dbReference type="InterPro" id="IPR011004">
    <property type="entry name" value="Trimer_LpxA-like_sf"/>
</dbReference>
<evidence type="ECO:0000256" key="2">
    <source>
        <dbReference type="ARBA" id="ARBA00023315"/>
    </source>
</evidence>
<evidence type="ECO:0000256" key="1">
    <source>
        <dbReference type="ARBA" id="ARBA00022679"/>
    </source>
</evidence>
<protein>
    <submittedName>
        <fullName evidence="3">Serine acetyltransferase</fullName>
    </submittedName>
</protein>
<evidence type="ECO:0000313" key="4">
    <source>
        <dbReference type="Proteomes" id="UP001264519"/>
    </source>
</evidence>
<proteinExistence type="predicted"/>
<dbReference type="Gene3D" id="2.160.10.10">
    <property type="entry name" value="Hexapeptide repeat proteins"/>
    <property type="match status" value="1"/>
</dbReference>
<keyword evidence="2" id="KW-0012">Acyltransferase</keyword>
<name>A0ABU1FZ51_9GAMM</name>
<accession>A0ABU1FZ51</accession>
<dbReference type="Proteomes" id="UP001264519">
    <property type="component" value="Unassembled WGS sequence"/>
</dbReference>
<dbReference type="RefSeq" id="WP_309651523.1">
    <property type="nucleotide sequence ID" value="NZ_JARWAK010000002.1"/>
</dbReference>
<organism evidence="3 4">
    <name type="scientific">Halomonas koreensis</name>
    <dbReference type="NCBI Taxonomy" id="245385"/>
    <lineage>
        <taxon>Bacteria</taxon>
        <taxon>Pseudomonadati</taxon>
        <taxon>Pseudomonadota</taxon>
        <taxon>Gammaproteobacteria</taxon>
        <taxon>Oceanospirillales</taxon>
        <taxon>Halomonadaceae</taxon>
        <taxon>Halomonas</taxon>
    </lineage>
</organism>
<dbReference type="CDD" id="cd03354">
    <property type="entry name" value="LbH_SAT"/>
    <property type="match status" value="1"/>
</dbReference>
<keyword evidence="1" id="KW-0808">Transferase</keyword>
<evidence type="ECO:0000313" key="3">
    <source>
        <dbReference type="EMBL" id="MDR5865926.1"/>
    </source>
</evidence>
<dbReference type="PANTHER" id="PTHR42811">
    <property type="entry name" value="SERINE ACETYLTRANSFERASE"/>
    <property type="match status" value="1"/>
</dbReference>
<reference evidence="3 4" key="1">
    <citation type="submission" date="2023-04" db="EMBL/GenBank/DDBJ databases">
        <title>A long-awaited taxogenomic arrangement of the family Halomonadaceae.</title>
        <authorList>
            <person name="De La Haba R."/>
            <person name="Chuvochina M."/>
            <person name="Wittouck S."/>
            <person name="Arahal D.R."/>
            <person name="Sanchez-Porro C."/>
            <person name="Hugenholtz P."/>
            <person name="Ventosa A."/>
        </authorList>
    </citation>
    <scope>NUCLEOTIDE SEQUENCE [LARGE SCALE GENOMIC DNA]</scope>
    <source>
        <strain evidence="3 4">DSM 23530</strain>
    </source>
</reference>
<gene>
    <name evidence="3" type="ORF">QC818_03855</name>
</gene>
<dbReference type="EMBL" id="JARWAK010000002">
    <property type="protein sequence ID" value="MDR5865926.1"/>
    <property type="molecule type" value="Genomic_DNA"/>
</dbReference>
<dbReference type="InterPro" id="IPR045304">
    <property type="entry name" value="LbH_SAT"/>
</dbReference>
<keyword evidence="4" id="KW-1185">Reference proteome</keyword>